<dbReference type="Proteomes" id="UP000887579">
    <property type="component" value="Unplaced"/>
</dbReference>
<accession>A0AC34FW74</accession>
<protein>
    <submittedName>
        <fullName evidence="2">Protein kinase domain-containing protein</fullName>
    </submittedName>
</protein>
<proteinExistence type="predicted"/>
<dbReference type="WBParaSite" id="ES5_v2.g21296.t1">
    <property type="protein sequence ID" value="ES5_v2.g21296.t1"/>
    <property type="gene ID" value="ES5_v2.g21296"/>
</dbReference>
<evidence type="ECO:0000313" key="1">
    <source>
        <dbReference type="Proteomes" id="UP000887579"/>
    </source>
</evidence>
<sequence length="374" mass="41952">MALHVSELAKLKQAAGPTDQMTIKKYLNLMATKPFQDKFSESGDKFWKPKSFYEMELIHQLSAPFFDLLSLDKYLGSGSMGLVSQCSIKGVRKNCCIKIIQKIEVISDIKSEIQVLQAGFDCEYIVDMLYAGFDRLGNYGIIMEMAGGGTLWDHIEAGSIISIGAFKIIGYQLATAINFLHNGKHKTNHGDLKPDNVALTNGGHVRVFDFGKARHINKPILIKSGTLNYNAPEIFNKIPTTTSADWWAFGCTLAEAIQIERVFDDPNESRNAIKNKILHGPPHLIIVDPTALDLIQNLLRKDIAARLQNVLEHQFFANINETTPPIFVPGVYVPKETDENNEPKTVIEDFTKAQLIRQERLILFPTKNCLNKFT</sequence>
<evidence type="ECO:0000313" key="2">
    <source>
        <dbReference type="WBParaSite" id="ES5_v2.g21296.t1"/>
    </source>
</evidence>
<organism evidence="1 2">
    <name type="scientific">Panagrolaimus sp. ES5</name>
    <dbReference type="NCBI Taxonomy" id="591445"/>
    <lineage>
        <taxon>Eukaryota</taxon>
        <taxon>Metazoa</taxon>
        <taxon>Ecdysozoa</taxon>
        <taxon>Nematoda</taxon>
        <taxon>Chromadorea</taxon>
        <taxon>Rhabditida</taxon>
        <taxon>Tylenchina</taxon>
        <taxon>Panagrolaimomorpha</taxon>
        <taxon>Panagrolaimoidea</taxon>
        <taxon>Panagrolaimidae</taxon>
        <taxon>Panagrolaimus</taxon>
    </lineage>
</organism>
<reference evidence="2" key="1">
    <citation type="submission" date="2022-11" db="UniProtKB">
        <authorList>
            <consortium name="WormBaseParasite"/>
        </authorList>
    </citation>
    <scope>IDENTIFICATION</scope>
</reference>
<name>A0AC34FW74_9BILA</name>